<evidence type="ECO:0000256" key="2">
    <source>
        <dbReference type="ARBA" id="ARBA00023015"/>
    </source>
</evidence>
<dbReference type="Pfam" id="PF04082">
    <property type="entry name" value="Fungal_trans"/>
    <property type="match status" value="1"/>
</dbReference>
<dbReference type="InterPro" id="IPR007219">
    <property type="entry name" value="XnlR_reg_dom"/>
</dbReference>
<dbReference type="EMBL" id="JAUTXT010000049">
    <property type="protein sequence ID" value="KAK3670909.1"/>
    <property type="molecule type" value="Genomic_DNA"/>
</dbReference>
<keyword evidence="4" id="KW-0804">Transcription</keyword>
<evidence type="ECO:0000256" key="6">
    <source>
        <dbReference type="SAM" id="MobiDB-lite"/>
    </source>
</evidence>
<keyword evidence="5" id="KW-0539">Nucleus</keyword>
<accession>A0AAE0TPZ1</accession>
<feature type="domain" description="Xylanolytic transcriptional activator regulatory" evidence="7">
    <location>
        <begin position="330"/>
        <end position="402"/>
    </location>
</feature>
<evidence type="ECO:0000256" key="4">
    <source>
        <dbReference type="ARBA" id="ARBA00023163"/>
    </source>
</evidence>
<keyword evidence="1" id="KW-0862">Zinc</keyword>
<dbReference type="SMART" id="SM00906">
    <property type="entry name" value="Fungal_trans"/>
    <property type="match status" value="1"/>
</dbReference>
<evidence type="ECO:0000256" key="3">
    <source>
        <dbReference type="ARBA" id="ARBA00023125"/>
    </source>
</evidence>
<dbReference type="InterPro" id="IPR052073">
    <property type="entry name" value="Amide_Lactam_Regulators"/>
</dbReference>
<dbReference type="AlphaFoldDB" id="A0AAE0TPZ1"/>
<feature type="region of interest" description="Disordered" evidence="6">
    <location>
        <begin position="184"/>
        <end position="212"/>
    </location>
</feature>
<feature type="region of interest" description="Disordered" evidence="6">
    <location>
        <begin position="76"/>
        <end position="138"/>
    </location>
</feature>
<organism evidence="8 9">
    <name type="scientific">Recurvomyces mirabilis</name>
    <dbReference type="NCBI Taxonomy" id="574656"/>
    <lineage>
        <taxon>Eukaryota</taxon>
        <taxon>Fungi</taxon>
        <taxon>Dikarya</taxon>
        <taxon>Ascomycota</taxon>
        <taxon>Pezizomycotina</taxon>
        <taxon>Dothideomycetes</taxon>
        <taxon>Dothideomycetidae</taxon>
        <taxon>Mycosphaerellales</taxon>
        <taxon>Teratosphaeriaceae</taxon>
        <taxon>Recurvomyces</taxon>
    </lineage>
</organism>
<feature type="compositionally biased region" description="Polar residues" evidence="6">
    <location>
        <begin position="95"/>
        <end position="112"/>
    </location>
</feature>
<feature type="compositionally biased region" description="Basic and acidic residues" evidence="6">
    <location>
        <begin position="79"/>
        <end position="92"/>
    </location>
</feature>
<dbReference type="CDD" id="cd12148">
    <property type="entry name" value="fungal_TF_MHR"/>
    <property type="match status" value="1"/>
</dbReference>
<evidence type="ECO:0000259" key="7">
    <source>
        <dbReference type="SMART" id="SM00906"/>
    </source>
</evidence>
<dbReference type="GO" id="GO:0003677">
    <property type="term" value="F:DNA binding"/>
    <property type="evidence" value="ECO:0007669"/>
    <property type="project" value="UniProtKB-KW"/>
</dbReference>
<keyword evidence="9" id="KW-1185">Reference proteome</keyword>
<dbReference type="PANTHER" id="PTHR47171">
    <property type="entry name" value="FARA-RELATED"/>
    <property type="match status" value="1"/>
</dbReference>
<evidence type="ECO:0000256" key="1">
    <source>
        <dbReference type="ARBA" id="ARBA00022833"/>
    </source>
</evidence>
<dbReference type="GO" id="GO:0008270">
    <property type="term" value="F:zinc ion binding"/>
    <property type="evidence" value="ECO:0007669"/>
    <property type="project" value="InterPro"/>
</dbReference>
<comment type="caution">
    <text evidence="8">The sequence shown here is derived from an EMBL/GenBank/DDBJ whole genome shotgun (WGS) entry which is preliminary data.</text>
</comment>
<evidence type="ECO:0000256" key="5">
    <source>
        <dbReference type="ARBA" id="ARBA00023242"/>
    </source>
</evidence>
<gene>
    <name evidence="8" type="ORF">LTR78_009187</name>
</gene>
<protein>
    <recommendedName>
        <fullName evidence="7">Xylanolytic transcriptional activator regulatory domain-containing protein</fullName>
    </recommendedName>
</protein>
<sequence>MSDHLLVTMKRRFYQWHNNDRIDVCTSVFWRYAEETTSCQSMRVMPSSESEANQDSFFETSLTSIQKRCIHFANAGESTSRHDSHDSEDARPNDSGPTDQPSTAKTGTTSNGDGAARPGSASSQQHTPTQSAGGRKFISDLNPTVTFLHRPREDARGRLLPNDDIGIWIDKLEYDDLIRRRDTATAEARNPSRPARRDPAAATINYGLPGDQRPHSGVLGPLVDIYFEKIHPILPLMNEAEFRDQQAEGTVREPLVHAICLVAAKDADAAVHLKLQASPSTLPPREFCNRLLASVMGALRAPCQYDKVTLIRILALASMHSEGADGAEESSMLLSQAMHHAQTLAIHLGQQSNNPSDADLSMKRLFWSLWILDRLNSIMNGRPIFMHEVDIAIEKFEPGESGYPVFDAWLKITELADKIITYYRPDYPLDVTGWEDQYPGLEEILDEVHALSHRSRGVKQIPRGTNSAIRQRLCSSEVARLMDSDYDGCKVHALPIVPYSVSIALSVAYQHLRQSQFDHQQKDACREFRKCAKILQSLRRTWSSADTMAALAKKVQDEMDKAPSLASFRITREAQRRAAEGEKEKEKNVPCMPAITGERMGLTDGLPSEQAAVQGAVDEQTALLTAPPTEQTLVEGSFGLFDGMDDVFGTYLDPNYPVNLDDLSFLDDMQDDMHTLGYNDAVIY</sequence>
<keyword evidence="3" id="KW-0238">DNA-binding</keyword>
<name>A0AAE0TPZ1_9PEZI</name>
<dbReference type="GO" id="GO:0006351">
    <property type="term" value="P:DNA-templated transcription"/>
    <property type="evidence" value="ECO:0007669"/>
    <property type="project" value="InterPro"/>
</dbReference>
<evidence type="ECO:0000313" key="8">
    <source>
        <dbReference type="EMBL" id="KAK3670909.1"/>
    </source>
</evidence>
<evidence type="ECO:0000313" key="9">
    <source>
        <dbReference type="Proteomes" id="UP001274830"/>
    </source>
</evidence>
<keyword evidence="2" id="KW-0805">Transcription regulation</keyword>
<feature type="compositionally biased region" description="Polar residues" evidence="6">
    <location>
        <begin position="120"/>
        <end position="132"/>
    </location>
</feature>
<reference evidence="8" key="1">
    <citation type="submission" date="2023-07" db="EMBL/GenBank/DDBJ databases">
        <title>Black Yeasts Isolated from many extreme environments.</title>
        <authorList>
            <person name="Coleine C."/>
            <person name="Stajich J.E."/>
            <person name="Selbmann L."/>
        </authorList>
    </citation>
    <scope>NUCLEOTIDE SEQUENCE</scope>
    <source>
        <strain evidence="8">CCFEE 5485</strain>
    </source>
</reference>
<dbReference type="PANTHER" id="PTHR47171:SF6">
    <property type="entry name" value="SPECIFIC TRANSCRIPTION FACTOR, PUTATIVE (AFU_ORTHOLOGUE AFUA_2G06130)-RELATED"/>
    <property type="match status" value="1"/>
</dbReference>
<dbReference type="Proteomes" id="UP001274830">
    <property type="component" value="Unassembled WGS sequence"/>
</dbReference>
<proteinExistence type="predicted"/>